<dbReference type="PaxDb" id="3827-XP_004506322.1"/>
<dbReference type="PROSITE" id="PS50089">
    <property type="entry name" value="ZF_RING_2"/>
    <property type="match status" value="1"/>
</dbReference>
<dbReference type="PANTHER" id="PTHR37393">
    <property type="entry name" value="AT-RICH INTERACTIVE DOMAIN-CONTAINING PROTEIN 1A-LIKE"/>
    <property type="match status" value="1"/>
</dbReference>
<dbReference type="InterPro" id="IPR001841">
    <property type="entry name" value="Znf_RING"/>
</dbReference>
<reference evidence="8 9" key="2">
    <citation type="submission" date="2025-04" db="UniProtKB">
        <authorList>
            <consortium name="RefSeq"/>
        </authorList>
    </citation>
    <scope>IDENTIFICATION</scope>
    <source>
        <tissue evidence="8 9">Etiolated seedlings</tissue>
    </source>
</reference>
<sequence length="1283" mass="140442">MGFDNECIINIQSLAGEYFCPVCRLLVFPNEALQSQCTHLYCKPCLTYVVSTTRACPYDGYLVTEADSKPLIESNKTLAETIGKIAVHCLYHRSGCTWQGTLSDCTSHCSGCAFGNSPVVCNRCGIQIVHRQVQEHAQTCSGVQGQVQQGAVTQDPSATTATAIAPTDQNQAAAPVAATASQPATSQAVVATTTAGHVSNQLPNPASQTQALGQNAVQPTAEQWYQQQQYQQYYQQYPGQDPYQQQYQQYYPYQQSAVPQYQQAYVQPQPQQQTQPQAQPQLQPQAQPQLQPQAQVQSQPLSHVQTPAVAQAQSQMQVHQQSQQLQTTVQPHGQMSHPPGQGQAFPQPQPYPYPQVQPHSGQPQPQQHMQIPPYQQPHPQMQHPQPQNQQPVQKYPVSQPQVHPQMQPNVPVQHPSQPHMQSHQPVTPNVQPQVQNAMSHAVTGHHSYPQPLPHQNMQLGAPQSTMNLNPQLQAQHSVQMQNQFPQQTPMMRPNQSHAMFPNQQQLASLPSAVQGQNTPALQPQPGYAPNQLTGQTNQRPVLQPGQQVLPQQPFAQHQIPMPSHLRPQGPAHSFPNHAYPQSKGNTALSQNAVGRSSIPNHAQPFAQSANAIPVRPGNQNSLVGTNTQVQSRAPEPIERQGHAIETQTDPASAKLGKNELKSDKETNLKSNTELWSKQNNEDPNSVKTLGPNANALENGDTLHKNLGKGEASGSIGVQHDSNERSVVHGDEIQDGPPLKTETKLSVPETDKLQGDDTSTPRPPSGADNPAPAVSQSNGGHGLGIDEYEGMQSGGLAQPINNYKSATFQQRSSAMLTQLPHQAGPNQPLSAANSSTLIWNHGTAPAVNSGQTLNSMDNFQQTMFKQPHSSDTQFNIRGHGFQPQPLGPPGPYSQVHEPPFLTGSSDRSRIGGPQFGAPSPGDMHSGMTTNLLPHASEGFGVQDERFKSFQHNIDRREFENDLKKFPRHPFDAEPGPKFGNYQLGPHETGKRPVGYHDDAIKKPGSTLHPGHLGPGPGYGIHHMDGIAPRSPGSEYIDMPSRRSGPLSGGLVSKSGIDDFDGRTASRYGDSVGIAFRDGRFPHQPSHLHRDAFDGFGNFRMGEHPRRGNFIGRDEFSGHFQRGEHLGPHNFPRHLQLGERISFGDHPGHMRAFELGSSRSFESFSKGNRPGHPQLGEPGFRSSFSLAGFNNDAGFLTGDIRSFDNLRRRKAASMGWCRICKVDCETVEGLELHSQTREHQKMAVDIVKTIKQNAKKQKLIPSEQSSVEDGKQTWGTGFEGHGNKH</sequence>
<dbReference type="InterPro" id="IPR017907">
    <property type="entry name" value="Znf_RING_CS"/>
</dbReference>
<feature type="region of interest" description="Disordered" evidence="5">
    <location>
        <begin position="263"/>
        <end position="429"/>
    </location>
</feature>
<evidence type="ECO:0000259" key="6">
    <source>
        <dbReference type="PROSITE" id="PS50089"/>
    </source>
</evidence>
<evidence type="ECO:0000313" key="8">
    <source>
        <dbReference type="RefSeq" id="XP_004506322.1"/>
    </source>
</evidence>
<dbReference type="STRING" id="3827.A0A1S2YKW6"/>
<feature type="compositionally biased region" description="Polar residues" evidence="5">
    <location>
        <begin position="396"/>
        <end position="408"/>
    </location>
</feature>
<feature type="compositionally biased region" description="Polar residues" evidence="5">
    <location>
        <begin position="668"/>
        <end position="687"/>
    </location>
</feature>
<keyword evidence="7" id="KW-1185">Reference proteome</keyword>
<feature type="region of interest" description="Disordered" evidence="5">
    <location>
        <begin position="876"/>
        <end position="897"/>
    </location>
</feature>
<dbReference type="PROSITE" id="PS00518">
    <property type="entry name" value="ZF_RING_1"/>
    <property type="match status" value="1"/>
</dbReference>
<dbReference type="CDD" id="cd16449">
    <property type="entry name" value="RING-HC"/>
    <property type="match status" value="1"/>
</dbReference>
<name>A0A1S2YKW6_CICAR</name>
<keyword evidence="1" id="KW-0479">Metal-binding</keyword>
<evidence type="ECO:0000256" key="3">
    <source>
        <dbReference type="ARBA" id="ARBA00022833"/>
    </source>
</evidence>
<evidence type="ECO:0000256" key="4">
    <source>
        <dbReference type="PROSITE-ProRule" id="PRU00175"/>
    </source>
</evidence>
<evidence type="ECO:0000313" key="9">
    <source>
        <dbReference type="RefSeq" id="XP_004506323.1"/>
    </source>
</evidence>
<keyword evidence="3" id="KW-0862">Zinc</keyword>
<dbReference type="RefSeq" id="XP_004506323.1">
    <property type="nucleotide sequence ID" value="XM_004506266.3"/>
</dbReference>
<organism evidence="7 9">
    <name type="scientific">Cicer arietinum</name>
    <name type="common">Chickpea</name>
    <name type="synonym">Garbanzo</name>
    <dbReference type="NCBI Taxonomy" id="3827"/>
    <lineage>
        <taxon>Eukaryota</taxon>
        <taxon>Viridiplantae</taxon>
        <taxon>Streptophyta</taxon>
        <taxon>Embryophyta</taxon>
        <taxon>Tracheophyta</taxon>
        <taxon>Spermatophyta</taxon>
        <taxon>Magnoliopsida</taxon>
        <taxon>eudicotyledons</taxon>
        <taxon>Gunneridae</taxon>
        <taxon>Pentapetalae</taxon>
        <taxon>rosids</taxon>
        <taxon>fabids</taxon>
        <taxon>Fabales</taxon>
        <taxon>Fabaceae</taxon>
        <taxon>Papilionoideae</taxon>
        <taxon>50 kb inversion clade</taxon>
        <taxon>NPAAA clade</taxon>
        <taxon>Hologalegina</taxon>
        <taxon>IRL clade</taxon>
        <taxon>Cicereae</taxon>
        <taxon>Cicer</taxon>
    </lineage>
</organism>
<feature type="compositionally biased region" description="Polar residues" evidence="5">
    <location>
        <begin position="617"/>
        <end position="631"/>
    </location>
</feature>
<accession>A0A1S2YKW6</accession>
<evidence type="ECO:0000256" key="2">
    <source>
        <dbReference type="ARBA" id="ARBA00022771"/>
    </source>
</evidence>
<dbReference type="GO" id="GO:0008270">
    <property type="term" value="F:zinc ion binding"/>
    <property type="evidence" value="ECO:0007669"/>
    <property type="project" value="UniProtKB-KW"/>
</dbReference>
<evidence type="ECO:0000256" key="5">
    <source>
        <dbReference type="SAM" id="MobiDB-lite"/>
    </source>
</evidence>
<feature type="region of interest" description="Disordered" evidence="5">
    <location>
        <begin position="559"/>
        <end position="585"/>
    </location>
</feature>
<dbReference type="RefSeq" id="XP_004506324.1">
    <property type="nucleotide sequence ID" value="XM_004506267.3"/>
</dbReference>
<keyword evidence="2 4" id="KW-0863">Zinc-finger</keyword>
<dbReference type="RefSeq" id="XP_004506322.1">
    <property type="nucleotide sequence ID" value="XM_004506265.3"/>
</dbReference>
<feature type="compositionally biased region" description="Low complexity" evidence="5">
    <location>
        <begin position="263"/>
        <end position="330"/>
    </location>
</feature>
<evidence type="ECO:0000313" key="10">
    <source>
        <dbReference type="RefSeq" id="XP_004506324.1"/>
    </source>
</evidence>
<feature type="domain" description="RING-type" evidence="6">
    <location>
        <begin position="20"/>
        <end position="59"/>
    </location>
</feature>
<protein>
    <submittedName>
        <fullName evidence="8 9">Mediator of RNA polymerase II transcription subunit 12-like</fullName>
    </submittedName>
</protein>
<dbReference type="OrthoDB" id="9049620at2759"/>
<dbReference type="InterPro" id="IPR013083">
    <property type="entry name" value="Znf_RING/FYVE/PHD"/>
</dbReference>
<dbReference type="Proteomes" id="UP000087171">
    <property type="component" value="Chromosome Ca6"/>
</dbReference>
<evidence type="ECO:0000313" key="7">
    <source>
        <dbReference type="Proteomes" id="UP000087171"/>
    </source>
</evidence>
<dbReference type="SUPFAM" id="SSF49599">
    <property type="entry name" value="TRAF domain-like"/>
    <property type="match status" value="1"/>
</dbReference>
<feature type="compositionally biased region" description="Basic and acidic residues" evidence="5">
    <location>
        <begin position="656"/>
        <end position="667"/>
    </location>
</feature>
<proteinExistence type="predicted"/>
<dbReference type="eggNOG" id="ENOG502QT1Y">
    <property type="taxonomic scope" value="Eukaryota"/>
</dbReference>
<dbReference type="KEGG" id="cam:101490739"/>
<dbReference type="PANTHER" id="PTHR37393:SF1">
    <property type="entry name" value="AT-RICH INTERACTIVE DOMAIN-CONTAINING PROTEIN 1A-LIKE"/>
    <property type="match status" value="1"/>
</dbReference>
<dbReference type="GeneID" id="101490739"/>
<dbReference type="SUPFAM" id="SSF57850">
    <property type="entry name" value="RING/U-box"/>
    <property type="match status" value="1"/>
</dbReference>
<feature type="compositionally biased region" description="Low complexity" evidence="5">
    <location>
        <begin position="356"/>
        <end position="393"/>
    </location>
</feature>
<feature type="region of interest" description="Disordered" evidence="5">
    <location>
        <begin position="514"/>
        <end position="538"/>
    </location>
</feature>
<feature type="region of interest" description="Disordered" evidence="5">
    <location>
        <begin position="1253"/>
        <end position="1283"/>
    </location>
</feature>
<feature type="region of interest" description="Disordered" evidence="5">
    <location>
        <begin position="611"/>
        <end position="792"/>
    </location>
</feature>
<feature type="compositionally biased region" description="Basic and acidic residues" evidence="5">
    <location>
        <begin position="720"/>
        <end position="731"/>
    </location>
</feature>
<reference evidence="7" key="1">
    <citation type="journal article" date="2013" name="Nat. Biotechnol.">
        <title>Draft genome sequence of chickpea (Cicer arietinum) provides a resource for trait improvement.</title>
        <authorList>
            <person name="Varshney R.K."/>
            <person name="Song C."/>
            <person name="Saxena R.K."/>
            <person name="Azam S."/>
            <person name="Yu S."/>
            <person name="Sharpe A.G."/>
            <person name="Cannon S."/>
            <person name="Baek J."/>
            <person name="Rosen B.D."/>
            <person name="Tar'an B."/>
            <person name="Millan T."/>
            <person name="Zhang X."/>
            <person name="Ramsay L.D."/>
            <person name="Iwata A."/>
            <person name="Wang Y."/>
            <person name="Nelson W."/>
            <person name="Farmer A.D."/>
            <person name="Gaur P.M."/>
            <person name="Soderlund C."/>
            <person name="Penmetsa R.V."/>
            <person name="Xu C."/>
            <person name="Bharti A.K."/>
            <person name="He W."/>
            <person name="Winter P."/>
            <person name="Zhao S."/>
            <person name="Hane J.K."/>
            <person name="Carrasquilla-Garcia N."/>
            <person name="Condie J.A."/>
            <person name="Upadhyaya H.D."/>
            <person name="Luo M.C."/>
            <person name="Thudi M."/>
            <person name="Gowda C.L."/>
            <person name="Singh N.P."/>
            <person name="Lichtenzveig J."/>
            <person name="Gali K.K."/>
            <person name="Rubio J."/>
            <person name="Nadarajan N."/>
            <person name="Dolezel J."/>
            <person name="Bansal K.C."/>
            <person name="Xu X."/>
            <person name="Edwards D."/>
            <person name="Zhang G."/>
            <person name="Kahl G."/>
            <person name="Gil J."/>
            <person name="Singh K.B."/>
            <person name="Datta S.K."/>
            <person name="Jackson S.A."/>
            <person name="Wang J."/>
            <person name="Cook D.R."/>
        </authorList>
    </citation>
    <scope>NUCLEOTIDE SEQUENCE [LARGE SCALE GENOMIC DNA]</scope>
    <source>
        <strain evidence="7">cv. CDC Frontier</strain>
    </source>
</reference>
<gene>
    <name evidence="8 9 10" type="primary">LOC101490739</name>
</gene>
<evidence type="ECO:0000256" key="1">
    <source>
        <dbReference type="ARBA" id="ARBA00022723"/>
    </source>
</evidence>
<feature type="compositionally biased region" description="Low complexity" evidence="5">
    <location>
        <begin position="410"/>
        <end position="429"/>
    </location>
</feature>
<dbReference type="Gene3D" id="3.30.40.10">
    <property type="entry name" value="Zinc/RING finger domain, C3HC4 (zinc finger)"/>
    <property type="match status" value="1"/>
</dbReference>
<dbReference type="RefSeq" id="XP_073226332.1">
    <property type="nucleotide sequence ID" value="XM_073370231.1"/>
</dbReference>